<name>A0A645B2A2_9ZZZZ</name>
<comment type="caution">
    <text evidence="1">The sequence shown here is derived from an EMBL/GenBank/DDBJ whole genome shotgun (WGS) entry which is preliminary data.</text>
</comment>
<dbReference type="Gene3D" id="3.20.20.210">
    <property type="match status" value="1"/>
</dbReference>
<evidence type="ECO:0000313" key="1">
    <source>
        <dbReference type="EMBL" id="MPM59565.1"/>
    </source>
</evidence>
<proteinExistence type="predicted"/>
<evidence type="ECO:0008006" key="2">
    <source>
        <dbReference type="Google" id="ProtNLM"/>
    </source>
</evidence>
<dbReference type="AlphaFoldDB" id="A0A645B2A2"/>
<dbReference type="EMBL" id="VSSQ01017355">
    <property type="protein sequence ID" value="MPM59565.1"/>
    <property type="molecule type" value="Genomic_DNA"/>
</dbReference>
<accession>A0A645B2A2</accession>
<dbReference type="SUPFAM" id="SSF51726">
    <property type="entry name" value="UROD/MetE-like"/>
    <property type="match status" value="1"/>
</dbReference>
<dbReference type="InterPro" id="IPR038071">
    <property type="entry name" value="UROD/MetE-like_sf"/>
</dbReference>
<dbReference type="CDD" id="cd03310">
    <property type="entry name" value="CIMS_like"/>
    <property type="match status" value="1"/>
</dbReference>
<sequence>MQEIIFIDEGSLPTPEGVTREWVKAAAENRSEDEKLFSIIRKAFQRKIDAGVHVPTYPQFRDMIGQFLDIIKDEKNCYEPYVLKEEKAKILELKVIDEVAKQYKKETGKTLEVRVCIAGPTDTYLQAFGATAFVDAYHILAQDIDKFVKQAFKTAKNFKIKVIALDEISLGLTDMIQFSDADIASALTIASTYARQQGADMEIHLYSPLKYKLICETPINIIGFEYAGNPSYIDLLDRKVLEDSDTYAGVGVSRTDVFSLASIVNEKYGVNAWKEKEYMQKIVTELETPDVIKKRLEAAYSVLGDRIRYANPDCGLAFWPDQDLAFRLLENTAKGINQFNEEKNNPRMERKDK</sequence>
<gene>
    <name evidence="1" type="ORF">SDC9_106409</name>
</gene>
<dbReference type="NCBIfam" id="NF004712">
    <property type="entry name" value="PRK06052.1"/>
    <property type="match status" value="1"/>
</dbReference>
<organism evidence="1">
    <name type="scientific">bioreactor metagenome</name>
    <dbReference type="NCBI Taxonomy" id="1076179"/>
    <lineage>
        <taxon>unclassified sequences</taxon>
        <taxon>metagenomes</taxon>
        <taxon>ecological metagenomes</taxon>
    </lineage>
</organism>
<reference evidence="1" key="1">
    <citation type="submission" date="2019-08" db="EMBL/GenBank/DDBJ databases">
        <authorList>
            <person name="Kucharzyk K."/>
            <person name="Murdoch R.W."/>
            <person name="Higgins S."/>
            <person name="Loffler F."/>
        </authorList>
    </citation>
    <scope>NUCLEOTIDE SEQUENCE</scope>
</reference>
<protein>
    <recommendedName>
        <fullName evidence="2">5-methyltetrahydropteroyltriglutamate--homocysteine methyltransferase</fullName>
    </recommendedName>
</protein>